<gene>
    <name evidence="2" type="ORF">DWY77_08160</name>
</gene>
<dbReference type="AlphaFoldDB" id="A0A412CDD2"/>
<evidence type="ECO:0000259" key="1">
    <source>
        <dbReference type="Pfam" id="PF23343"/>
    </source>
</evidence>
<name>A0A412CDD2_9FIRM</name>
<reference evidence="2 3" key="1">
    <citation type="submission" date="2018-08" db="EMBL/GenBank/DDBJ databases">
        <title>A genome reference for cultivated species of the human gut microbiota.</title>
        <authorList>
            <person name="Zou Y."/>
            <person name="Xue W."/>
            <person name="Luo G."/>
        </authorList>
    </citation>
    <scope>NUCLEOTIDE SEQUENCE [LARGE SCALE GENOMIC DNA]</scope>
    <source>
        <strain evidence="2 3">AF27-12</strain>
    </source>
</reference>
<protein>
    <recommendedName>
        <fullName evidence="1">Replication-associated protein ORF2/G2P domain-containing protein</fullName>
    </recommendedName>
</protein>
<organism evidence="2 3">
    <name type="scientific">Megamonas rupellensis</name>
    <dbReference type="NCBI Taxonomy" id="491921"/>
    <lineage>
        <taxon>Bacteria</taxon>
        <taxon>Bacillati</taxon>
        <taxon>Bacillota</taxon>
        <taxon>Negativicutes</taxon>
        <taxon>Selenomonadales</taxon>
        <taxon>Selenomonadaceae</taxon>
        <taxon>Megamonas</taxon>
    </lineage>
</organism>
<dbReference type="Proteomes" id="UP000286147">
    <property type="component" value="Unassembled WGS sequence"/>
</dbReference>
<proteinExistence type="predicted"/>
<evidence type="ECO:0000313" key="2">
    <source>
        <dbReference type="EMBL" id="RGQ81295.1"/>
    </source>
</evidence>
<comment type="caution">
    <text evidence="2">The sequence shown here is derived from an EMBL/GenBank/DDBJ whole genome shotgun (WGS) entry which is preliminary data.</text>
</comment>
<evidence type="ECO:0000313" key="3">
    <source>
        <dbReference type="Proteomes" id="UP000286147"/>
    </source>
</evidence>
<dbReference type="RefSeq" id="WP_118036139.1">
    <property type="nucleotide sequence ID" value="NZ_QRTP01000020.1"/>
</dbReference>
<feature type="domain" description="Replication-associated protein ORF2/G2P" evidence="1">
    <location>
        <begin position="67"/>
        <end position="167"/>
    </location>
</feature>
<dbReference type="EMBL" id="QRTP01000020">
    <property type="protein sequence ID" value="RGQ81295.1"/>
    <property type="molecule type" value="Genomic_DNA"/>
</dbReference>
<dbReference type="InterPro" id="IPR056906">
    <property type="entry name" value="ORF2/G2P_dom"/>
</dbReference>
<dbReference type="Pfam" id="PF23343">
    <property type="entry name" value="REP_ORF2-G2P"/>
    <property type="match status" value="1"/>
</dbReference>
<accession>A0A412CDD2</accession>
<sequence>MAYKQKIVSIQQGNIVEVTKTQRLPVKNKIRNNRQNVTTLVQSELNNKNAINNLRLLLLENFTAEDLYCTLTYKNEPTPAEAKKELANFRQHLQRFYKKLGAEVKYISITECLTKKQRIHHHIIIHVDNIRIKLSDIKSLWLNGWVKARVFGGTIEDCQRLANYLVKKKRNAFFTQPHIYKKRWNSSKNLQKPQQTTAIIHHKTWRNEPKIKKGYYLDKDSLINGYYIFEEGYYEYEYQFYRIIRLQQKEQPIKT</sequence>